<dbReference type="AlphaFoldDB" id="A0A4D6H294"/>
<dbReference type="Proteomes" id="UP000296733">
    <property type="component" value="Chromosome"/>
</dbReference>
<feature type="compositionally biased region" description="Basic residues" evidence="1">
    <location>
        <begin position="82"/>
        <end position="108"/>
    </location>
</feature>
<reference evidence="2 3" key="1">
    <citation type="journal article" date="2019" name="Nat. Commun.">
        <title>A new type of DNA phosphorothioation-based antiviral system in archaea.</title>
        <authorList>
            <person name="Xiong L."/>
            <person name="Liu S."/>
            <person name="Chen S."/>
            <person name="Xiao Y."/>
            <person name="Zhu B."/>
            <person name="Gao Y."/>
            <person name="Zhang Y."/>
            <person name="Chen B."/>
            <person name="Luo J."/>
            <person name="Deng Z."/>
            <person name="Chen X."/>
            <person name="Wang L."/>
            <person name="Chen S."/>
        </authorList>
    </citation>
    <scope>NUCLEOTIDE SEQUENCE [LARGE SCALE GENOMIC DNA]</scope>
    <source>
        <strain evidence="2 3">CGMCC 1.10331</strain>
    </source>
</reference>
<gene>
    <name evidence="2" type="ORF">DV707_10050</name>
</gene>
<feature type="region of interest" description="Disordered" evidence="1">
    <location>
        <begin position="1"/>
        <end position="121"/>
    </location>
</feature>
<evidence type="ECO:0000256" key="1">
    <source>
        <dbReference type="SAM" id="MobiDB-lite"/>
    </source>
</evidence>
<protein>
    <submittedName>
        <fullName evidence="2">Uncharacterized protein</fullName>
    </submittedName>
</protein>
<proteinExistence type="predicted"/>
<accession>A0A4D6H294</accession>
<name>A0A4D6H294_9EURY</name>
<sequence length="121" mass="13543">MPLGPPVSRPFPLTSAATTGRRIGIGGPSRLVPAVRDRTLRPRRRRGRTADRTPGACGAPFRSPDSACGPPGRRPRSPSATRRSRRGRRSVRPRSRRDRTRGRRRPGTRRPSPPTRLSRRR</sequence>
<evidence type="ECO:0000313" key="2">
    <source>
        <dbReference type="EMBL" id="QCC47973.1"/>
    </source>
</evidence>
<organism evidence="2 3">
    <name type="scientific">Halobellus limi</name>
    <dbReference type="NCBI Taxonomy" id="699433"/>
    <lineage>
        <taxon>Archaea</taxon>
        <taxon>Methanobacteriati</taxon>
        <taxon>Methanobacteriota</taxon>
        <taxon>Stenosarchaea group</taxon>
        <taxon>Halobacteria</taxon>
        <taxon>Halobacteriales</taxon>
        <taxon>Haloferacaceae</taxon>
        <taxon>Halobellus</taxon>
    </lineage>
</organism>
<dbReference type="KEGG" id="hlm:DV707_10050"/>
<dbReference type="EMBL" id="CP031311">
    <property type="protein sequence ID" value="QCC47973.1"/>
    <property type="molecule type" value="Genomic_DNA"/>
</dbReference>
<evidence type="ECO:0000313" key="3">
    <source>
        <dbReference type="Proteomes" id="UP000296733"/>
    </source>
</evidence>